<keyword evidence="3" id="KW-0288">FMN</keyword>
<reference evidence="7" key="2">
    <citation type="submission" date="2015-01" db="EMBL/GenBank/DDBJ databases">
        <title>Evolutionary Origins and Diversification of the Mycorrhizal Mutualists.</title>
        <authorList>
            <consortium name="DOE Joint Genome Institute"/>
            <consortium name="Mycorrhizal Genomics Consortium"/>
            <person name="Kohler A."/>
            <person name="Kuo A."/>
            <person name="Nagy L.G."/>
            <person name="Floudas D."/>
            <person name="Copeland A."/>
            <person name="Barry K.W."/>
            <person name="Cichocki N."/>
            <person name="Veneault-Fourrey C."/>
            <person name="LaButti K."/>
            <person name="Lindquist E.A."/>
            <person name="Lipzen A."/>
            <person name="Lundell T."/>
            <person name="Morin E."/>
            <person name="Murat C."/>
            <person name="Riley R."/>
            <person name="Ohm R."/>
            <person name="Sun H."/>
            <person name="Tunlid A."/>
            <person name="Henrissat B."/>
            <person name="Grigoriev I.V."/>
            <person name="Hibbett D.S."/>
            <person name="Martin F."/>
        </authorList>
    </citation>
    <scope>NUCLEOTIDE SEQUENCE [LARGE SCALE GENOMIC DNA]</scope>
    <source>
        <strain evidence="7">Foug A</strain>
    </source>
</reference>
<reference evidence="6 7" key="1">
    <citation type="submission" date="2014-04" db="EMBL/GenBank/DDBJ databases">
        <authorList>
            <consortium name="DOE Joint Genome Institute"/>
            <person name="Kuo A."/>
            <person name="Kohler A."/>
            <person name="Nagy L.G."/>
            <person name="Floudas D."/>
            <person name="Copeland A."/>
            <person name="Barry K.W."/>
            <person name="Cichocki N."/>
            <person name="Veneault-Fourrey C."/>
            <person name="LaButti K."/>
            <person name="Lindquist E.A."/>
            <person name="Lipzen A."/>
            <person name="Lundell T."/>
            <person name="Morin E."/>
            <person name="Murat C."/>
            <person name="Sun H."/>
            <person name="Tunlid A."/>
            <person name="Henrissat B."/>
            <person name="Grigoriev I.V."/>
            <person name="Hibbett D.S."/>
            <person name="Martin F."/>
            <person name="Nordberg H.P."/>
            <person name="Cantor M.N."/>
            <person name="Hua S.X."/>
        </authorList>
    </citation>
    <scope>NUCLEOTIDE SEQUENCE [LARGE SCALE GENOMIC DNA]</scope>
    <source>
        <strain evidence="6 7">Foug A</strain>
    </source>
</reference>
<dbReference type="PANTHER" id="PTHR33798:SF5">
    <property type="entry name" value="FLAVIN REDUCTASE LIKE DOMAIN-CONTAINING PROTEIN"/>
    <property type="match status" value="1"/>
</dbReference>
<protein>
    <recommendedName>
        <fullName evidence="5">Flavin reductase like domain-containing protein</fullName>
    </recommendedName>
</protein>
<dbReference type="EMBL" id="KN822078">
    <property type="protein sequence ID" value="KIM59011.1"/>
    <property type="molecule type" value="Genomic_DNA"/>
</dbReference>
<dbReference type="OrthoDB" id="298012at2759"/>
<gene>
    <name evidence="6" type="ORF">SCLCIDRAFT_1042346</name>
</gene>
<name>A0A0C3DSQ1_9AGAM</name>
<comment type="cofactor">
    <cofactor evidence="1">
        <name>FMN</name>
        <dbReference type="ChEBI" id="CHEBI:58210"/>
    </cofactor>
</comment>
<keyword evidence="2" id="KW-0285">Flavoprotein</keyword>
<evidence type="ECO:0000313" key="6">
    <source>
        <dbReference type="EMBL" id="KIM59011.1"/>
    </source>
</evidence>
<dbReference type="PANTHER" id="PTHR33798">
    <property type="entry name" value="FLAVOPROTEIN OXYGENASE"/>
    <property type="match status" value="1"/>
</dbReference>
<dbReference type="SUPFAM" id="SSF50475">
    <property type="entry name" value="FMN-binding split barrel"/>
    <property type="match status" value="1"/>
</dbReference>
<dbReference type="Pfam" id="PF01613">
    <property type="entry name" value="Flavin_Reduct"/>
    <property type="match status" value="1"/>
</dbReference>
<evidence type="ECO:0000313" key="7">
    <source>
        <dbReference type="Proteomes" id="UP000053989"/>
    </source>
</evidence>
<accession>A0A0C3DSQ1</accession>
<dbReference type="AlphaFoldDB" id="A0A0C3DSQ1"/>
<dbReference type="InParanoid" id="A0A0C3DSQ1"/>
<evidence type="ECO:0000256" key="1">
    <source>
        <dbReference type="ARBA" id="ARBA00001917"/>
    </source>
</evidence>
<dbReference type="InterPro" id="IPR002563">
    <property type="entry name" value="Flavin_Rdtase-like_dom"/>
</dbReference>
<proteinExistence type="inferred from homology"/>
<dbReference type="Gene3D" id="2.30.110.10">
    <property type="entry name" value="Electron Transport, Fmn-binding Protein, Chain A"/>
    <property type="match status" value="1"/>
</dbReference>
<dbReference type="SMART" id="SM00903">
    <property type="entry name" value="Flavin_Reduct"/>
    <property type="match status" value="1"/>
</dbReference>
<comment type="similarity">
    <text evidence="4">Belongs to the flavoredoxin family.</text>
</comment>
<dbReference type="HOGENOM" id="CLU_059021_3_0_1"/>
<evidence type="ECO:0000256" key="3">
    <source>
        <dbReference type="ARBA" id="ARBA00022643"/>
    </source>
</evidence>
<keyword evidence="7" id="KW-1185">Reference proteome</keyword>
<dbReference type="InterPro" id="IPR012349">
    <property type="entry name" value="Split_barrel_FMN-bd"/>
</dbReference>
<evidence type="ECO:0000256" key="4">
    <source>
        <dbReference type="ARBA" id="ARBA00038054"/>
    </source>
</evidence>
<sequence length="268" mass="29626">MPLPPFDHDAQTKFTDPPNSTWSFCQKIENTDSGRKWLEGEKKGWKVIDTEKEDQGELSALLVSGILPRPIAFVSSISETGVENLAPFSWFNLVSNHPPIVSISCRNAPRVKDTATNAKSGLGFTINIISEPFVENATATAIDAPPEFNEWEISGLTKAPSVHVKAARVKESAFSMECELFQSIDIAHPVTGEHTATLILAHVKYIHIRKDVLNERGRVDIIKFKPVARLGDITFGRISNAYRVPTPSWAKDGDKARRALQAKLPSKL</sequence>
<dbReference type="STRING" id="1036808.A0A0C3DSQ1"/>
<dbReference type="Proteomes" id="UP000053989">
    <property type="component" value="Unassembled WGS sequence"/>
</dbReference>
<feature type="domain" description="Flavin reductase like" evidence="5">
    <location>
        <begin position="64"/>
        <end position="220"/>
    </location>
</feature>
<organism evidence="6 7">
    <name type="scientific">Scleroderma citrinum Foug A</name>
    <dbReference type="NCBI Taxonomy" id="1036808"/>
    <lineage>
        <taxon>Eukaryota</taxon>
        <taxon>Fungi</taxon>
        <taxon>Dikarya</taxon>
        <taxon>Basidiomycota</taxon>
        <taxon>Agaricomycotina</taxon>
        <taxon>Agaricomycetes</taxon>
        <taxon>Agaricomycetidae</taxon>
        <taxon>Boletales</taxon>
        <taxon>Sclerodermatineae</taxon>
        <taxon>Sclerodermataceae</taxon>
        <taxon>Scleroderma</taxon>
    </lineage>
</organism>
<evidence type="ECO:0000256" key="2">
    <source>
        <dbReference type="ARBA" id="ARBA00022630"/>
    </source>
</evidence>
<evidence type="ECO:0000259" key="5">
    <source>
        <dbReference type="SMART" id="SM00903"/>
    </source>
</evidence>
<dbReference type="GO" id="GO:0010181">
    <property type="term" value="F:FMN binding"/>
    <property type="evidence" value="ECO:0007669"/>
    <property type="project" value="InterPro"/>
</dbReference>